<evidence type="ECO:0000259" key="2">
    <source>
        <dbReference type="Pfam" id="PF20153"/>
    </source>
</evidence>
<dbReference type="Proteomes" id="UP001175211">
    <property type="component" value="Unassembled WGS sequence"/>
</dbReference>
<sequence length="157" mass="17824">MSCWIGNIAYNYEEKYPEDPPYQETALNARVWRTYEDESKIHDANMIEESRDNVDVLFVFASLFSEVATPFVAQIYQNFQADYTAISASLLFELVLIQRPIANGSSVNVISSSPLNLNTIFVPAITDVWVNGLWLGSLFLSLTTVLVALLVQRWLEH</sequence>
<accession>A0AA39KCE0</accession>
<feature type="transmembrane region" description="Helical" evidence="1">
    <location>
        <begin position="128"/>
        <end position="151"/>
    </location>
</feature>
<keyword evidence="4" id="KW-1185">Reference proteome</keyword>
<keyword evidence="1" id="KW-0812">Transmembrane</keyword>
<dbReference type="GeneID" id="85351112"/>
<protein>
    <recommendedName>
        <fullName evidence="2">DUF6535 domain-containing protein</fullName>
    </recommendedName>
</protein>
<evidence type="ECO:0000313" key="4">
    <source>
        <dbReference type="Proteomes" id="UP001175211"/>
    </source>
</evidence>
<evidence type="ECO:0000256" key="1">
    <source>
        <dbReference type="SAM" id="Phobius"/>
    </source>
</evidence>
<name>A0AA39KCE0_ARMTA</name>
<keyword evidence="1" id="KW-0472">Membrane</keyword>
<dbReference type="RefSeq" id="XP_060330857.1">
    <property type="nucleotide sequence ID" value="XM_060467564.1"/>
</dbReference>
<comment type="caution">
    <text evidence="3">The sequence shown here is derived from an EMBL/GenBank/DDBJ whole genome shotgun (WGS) entry which is preliminary data.</text>
</comment>
<proteinExistence type="predicted"/>
<organism evidence="3 4">
    <name type="scientific">Armillaria tabescens</name>
    <name type="common">Ringless honey mushroom</name>
    <name type="synonym">Agaricus tabescens</name>
    <dbReference type="NCBI Taxonomy" id="1929756"/>
    <lineage>
        <taxon>Eukaryota</taxon>
        <taxon>Fungi</taxon>
        <taxon>Dikarya</taxon>
        <taxon>Basidiomycota</taxon>
        <taxon>Agaricomycotina</taxon>
        <taxon>Agaricomycetes</taxon>
        <taxon>Agaricomycetidae</taxon>
        <taxon>Agaricales</taxon>
        <taxon>Marasmiineae</taxon>
        <taxon>Physalacriaceae</taxon>
        <taxon>Desarmillaria</taxon>
    </lineage>
</organism>
<dbReference type="InterPro" id="IPR045338">
    <property type="entry name" value="DUF6535"/>
</dbReference>
<keyword evidence="1" id="KW-1133">Transmembrane helix</keyword>
<dbReference type="AlphaFoldDB" id="A0AA39KCE0"/>
<evidence type="ECO:0000313" key="3">
    <source>
        <dbReference type="EMBL" id="KAK0458587.1"/>
    </source>
</evidence>
<feature type="domain" description="DUF6535" evidence="2">
    <location>
        <begin position="32"/>
        <end position="156"/>
    </location>
</feature>
<reference evidence="3" key="1">
    <citation type="submission" date="2023-06" db="EMBL/GenBank/DDBJ databases">
        <authorList>
            <consortium name="Lawrence Berkeley National Laboratory"/>
            <person name="Ahrendt S."/>
            <person name="Sahu N."/>
            <person name="Indic B."/>
            <person name="Wong-Bajracharya J."/>
            <person name="Merenyi Z."/>
            <person name="Ke H.-M."/>
            <person name="Monk M."/>
            <person name="Kocsube S."/>
            <person name="Drula E."/>
            <person name="Lipzen A."/>
            <person name="Balint B."/>
            <person name="Henrissat B."/>
            <person name="Andreopoulos B."/>
            <person name="Martin F.M."/>
            <person name="Harder C.B."/>
            <person name="Rigling D."/>
            <person name="Ford K.L."/>
            <person name="Foster G.D."/>
            <person name="Pangilinan J."/>
            <person name="Papanicolaou A."/>
            <person name="Barry K."/>
            <person name="LaButti K."/>
            <person name="Viragh M."/>
            <person name="Koriabine M."/>
            <person name="Yan M."/>
            <person name="Riley R."/>
            <person name="Champramary S."/>
            <person name="Plett K.L."/>
            <person name="Tsai I.J."/>
            <person name="Slot J."/>
            <person name="Sipos G."/>
            <person name="Plett J."/>
            <person name="Nagy L.G."/>
            <person name="Grigoriev I.V."/>
        </authorList>
    </citation>
    <scope>NUCLEOTIDE SEQUENCE</scope>
    <source>
        <strain evidence="3">CCBAS 213</strain>
    </source>
</reference>
<dbReference type="Pfam" id="PF20153">
    <property type="entry name" value="DUF6535"/>
    <property type="match status" value="1"/>
</dbReference>
<dbReference type="EMBL" id="JAUEPS010000017">
    <property type="protein sequence ID" value="KAK0458587.1"/>
    <property type="molecule type" value="Genomic_DNA"/>
</dbReference>
<gene>
    <name evidence="3" type="ORF">EV420DRAFT_1270344</name>
</gene>